<keyword evidence="1" id="KW-0472">Membrane</keyword>
<sequence length="518" mass="57849">MLSPASAIKVTVALIVANVLFFVVWRASKENPSSLLLLSPFTDSCRGWQPGGTSPPNCLRARQFREFQAFHESGIGKHLDTPNKQSLLAAERCVLGITKCPDRPLVLIDFFFWNRASRDLWGPGEAVWAWPVIDGIRAAGFVPIFINGRDEKGFMGTWDLARALPSSVHMYMTDANVAVRCILDPRCVRPEDYVPHANESLRFPEAPADKVGVLPAWRVFGLGFWGARPNKWKGTPHPCRDWGQCGDEEWPFHVLGNKWVLTPYAYPGHTHVPMSIEQACLALPPVTQEVKDQADTVLVLAKLPVYFHVGPAKTAVAAFGRIRDAIAPTKLSVTTNNNEIERYPLPEAVTQLGKQDPEMYQRLVGKARALLGIGLPVISPTPYEALCRGVPVILPYTDPKMPTPQPGWSMYGMSYQHGPLQALGEPYVYSYNVHDPDDLLDKLQRALRTPIEPFIPEDMKTAAVHARIREVLLHDWQGKYNRILHERGGRMPSYPDEMIDKCFYGTHLAPCSGKYAVA</sequence>
<keyword evidence="1" id="KW-1133">Transmembrane helix</keyword>
<dbReference type="AlphaFoldDB" id="A0AA48L818"/>
<organism evidence="3 4">
    <name type="scientific">Cutaneotrichosporon cavernicola</name>
    <dbReference type="NCBI Taxonomy" id="279322"/>
    <lineage>
        <taxon>Eukaryota</taxon>
        <taxon>Fungi</taxon>
        <taxon>Dikarya</taxon>
        <taxon>Basidiomycota</taxon>
        <taxon>Agaricomycotina</taxon>
        <taxon>Tremellomycetes</taxon>
        <taxon>Trichosporonales</taxon>
        <taxon>Trichosporonaceae</taxon>
        <taxon>Cutaneotrichosporon</taxon>
    </lineage>
</organism>
<dbReference type="GeneID" id="85497579"/>
<dbReference type="GO" id="GO:0030144">
    <property type="term" value="F:alpha-1,6-mannosylglycoprotein 6-beta-N-acetylglucosaminyltransferase activity"/>
    <property type="evidence" value="ECO:0007669"/>
    <property type="project" value="InterPro"/>
</dbReference>
<name>A0AA48L818_9TREE</name>
<evidence type="ECO:0000313" key="4">
    <source>
        <dbReference type="Proteomes" id="UP001233271"/>
    </source>
</evidence>
<protein>
    <recommendedName>
        <fullName evidence="2">Glycosyltransferase family 18 catalytic domain-containing protein</fullName>
    </recommendedName>
</protein>
<feature type="domain" description="Glycosyltransferase family 18 catalytic" evidence="2">
    <location>
        <begin position="334"/>
        <end position="472"/>
    </location>
</feature>
<proteinExistence type="predicted"/>
<evidence type="ECO:0000256" key="1">
    <source>
        <dbReference type="SAM" id="Phobius"/>
    </source>
</evidence>
<feature type="transmembrane region" description="Helical" evidence="1">
    <location>
        <begin position="6"/>
        <end position="25"/>
    </location>
</feature>
<evidence type="ECO:0000259" key="2">
    <source>
        <dbReference type="Pfam" id="PF15024"/>
    </source>
</evidence>
<dbReference type="Proteomes" id="UP001233271">
    <property type="component" value="Chromosome 6"/>
</dbReference>
<gene>
    <name evidence="3" type="ORF">CcaverHIS019_0601680</name>
</gene>
<dbReference type="RefSeq" id="XP_060458974.1">
    <property type="nucleotide sequence ID" value="XM_060602596.1"/>
</dbReference>
<dbReference type="InterPro" id="IPR026116">
    <property type="entry name" value="GT18_cat"/>
</dbReference>
<dbReference type="Pfam" id="PF15024">
    <property type="entry name" value="Glyco_transf_18"/>
    <property type="match status" value="1"/>
</dbReference>
<dbReference type="KEGG" id="ccac:CcaHIS019_0601680"/>
<accession>A0AA48L818</accession>
<keyword evidence="1" id="KW-0812">Transmembrane</keyword>
<dbReference type="EMBL" id="AP028217">
    <property type="protein sequence ID" value="BEI93709.1"/>
    <property type="molecule type" value="Genomic_DNA"/>
</dbReference>
<reference evidence="3" key="1">
    <citation type="journal article" date="2023" name="BMC Genomics">
        <title>Chromosome-level genome assemblies of Cutaneotrichosporon spp. (Trichosporonales, Basidiomycota) reveal imbalanced evolution between nucleotide sequences and chromosome synteny.</title>
        <authorList>
            <person name="Kobayashi Y."/>
            <person name="Kayamori A."/>
            <person name="Aoki K."/>
            <person name="Shiwa Y."/>
            <person name="Matsutani M."/>
            <person name="Fujita N."/>
            <person name="Sugita T."/>
            <person name="Iwasaki W."/>
            <person name="Tanaka N."/>
            <person name="Takashima M."/>
        </authorList>
    </citation>
    <scope>NUCLEOTIDE SEQUENCE</scope>
    <source>
        <strain evidence="3">HIS019</strain>
    </source>
</reference>
<evidence type="ECO:0000313" key="3">
    <source>
        <dbReference type="EMBL" id="BEI93709.1"/>
    </source>
</evidence>
<keyword evidence="4" id="KW-1185">Reference proteome</keyword>